<accession>A0A7W6LPG0</accession>
<dbReference type="RefSeq" id="WP_188081863.1">
    <property type="nucleotide sequence ID" value="NZ_JACIEU010000006.1"/>
</dbReference>
<comment type="caution">
    <text evidence="1">The sequence shown here is derived from an EMBL/GenBank/DDBJ whole genome shotgun (WGS) entry which is preliminary data.</text>
</comment>
<evidence type="ECO:0000313" key="2">
    <source>
        <dbReference type="Proteomes" id="UP000590524"/>
    </source>
</evidence>
<reference evidence="1 2" key="1">
    <citation type="submission" date="2020-08" db="EMBL/GenBank/DDBJ databases">
        <title>Genomic Encyclopedia of Type Strains, Phase IV (KMG-IV): sequencing the most valuable type-strain genomes for metagenomic binning, comparative biology and taxonomic classification.</title>
        <authorList>
            <person name="Goeker M."/>
        </authorList>
    </citation>
    <scope>NUCLEOTIDE SEQUENCE [LARGE SCALE GENOMIC DNA]</scope>
    <source>
        <strain evidence="1 2">DSM 19371</strain>
    </source>
</reference>
<dbReference type="Pfam" id="PF22014">
    <property type="entry name" value="DUF6932"/>
    <property type="match status" value="1"/>
</dbReference>
<keyword evidence="2" id="KW-1185">Reference proteome</keyword>
<dbReference type="AlphaFoldDB" id="A0A7W6LPG0"/>
<dbReference type="EMBL" id="JACIEU010000006">
    <property type="protein sequence ID" value="MBB4148089.1"/>
    <property type="molecule type" value="Genomic_DNA"/>
</dbReference>
<dbReference type="Proteomes" id="UP000590524">
    <property type="component" value="Unassembled WGS sequence"/>
</dbReference>
<sequence>MKSEFEKAFSEAESRSFPPFLPTAQESTPFNSTPYVTNIAAIKAGAALADRAELMERFVETVEGLPDIAIRPVFALLGGSAIGPKIDPNDLDCVVFYEAIEGFNAGAIPDFQKLSRLRRIDLRLIPWDTDPILAAKALSYFSTLYVKNRNELNIVRGLVIVDVRQ</sequence>
<gene>
    <name evidence="1" type="ORF">GGQ90_001867</name>
</gene>
<organism evidence="1 2">
    <name type="scientific">Sphingobium scionense</name>
    <dbReference type="NCBI Taxonomy" id="1404341"/>
    <lineage>
        <taxon>Bacteria</taxon>
        <taxon>Pseudomonadati</taxon>
        <taxon>Pseudomonadota</taxon>
        <taxon>Alphaproteobacteria</taxon>
        <taxon>Sphingomonadales</taxon>
        <taxon>Sphingomonadaceae</taxon>
        <taxon>Sphingobium</taxon>
    </lineage>
</organism>
<evidence type="ECO:0000313" key="1">
    <source>
        <dbReference type="EMBL" id="MBB4148089.1"/>
    </source>
</evidence>
<protein>
    <submittedName>
        <fullName evidence="1">Uncharacterized protein</fullName>
    </submittedName>
</protein>
<name>A0A7W6LPG0_9SPHN</name>
<proteinExistence type="predicted"/>
<dbReference type="InterPro" id="IPR053860">
    <property type="entry name" value="DUF6932"/>
</dbReference>